<keyword evidence="4" id="KW-0238">DNA-binding</keyword>
<feature type="domain" description="HTH myb-type" evidence="9">
    <location>
        <begin position="1"/>
        <end position="40"/>
    </location>
</feature>
<sequence>MVIDLHASLGNRWSKIAGHLPGRTDNEIKNHWNTHIKKKLKKMGIDPLTHQPIVSNSDHHQKQQQIDQKQDTEPFMPKINVENNETSVESNSTITTTDHTSKEGEISSTSTAFNEDNTTIVTSTTTTTTTTTTTSIDDINVSSLIEFNSDAFCTDEVPLIEPHEILVPCAHSSSSSSSSSTSYGNAEDIQFFPSLDWSEECYSNMMLCFDDFNGWDLLCDPDRKSIAVDPDQMIFSQHSKMALDQESWKFALL</sequence>
<evidence type="ECO:0000259" key="9">
    <source>
        <dbReference type="PROSITE" id="PS51294"/>
    </source>
</evidence>
<dbReference type="EMBL" id="JBBNAG010000009">
    <property type="protein sequence ID" value="KAK9105926.1"/>
    <property type="molecule type" value="Genomic_DNA"/>
</dbReference>
<dbReference type="PROSITE" id="PS51294">
    <property type="entry name" value="HTH_MYB"/>
    <property type="match status" value="1"/>
</dbReference>
<dbReference type="FunFam" id="1.10.10.60:FF:000394">
    <property type="entry name" value="MYB transcription factor"/>
    <property type="match status" value="1"/>
</dbReference>
<evidence type="ECO:0000313" key="10">
    <source>
        <dbReference type="EMBL" id="KAK9105926.1"/>
    </source>
</evidence>
<dbReference type="Gene3D" id="1.10.10.60">
    <property type="entry name" value="Homeodomain-like"/>
    <property type="match status" value="1"/>
</dbReference>
<comment type="subcellular location">
    <subcellularLocation>
        <location evidence="1">Nucleus</location>
    </subcellularLocation>
</comment>
<gene>
    <name evidence="10" type="ORF">Scep_022770</name>
</gene>
<feature type="region of interest" description="Disordered" evidence="7">
    <location>
        <begin position="50"/>
        <end position="109"/>
    </location>
</feature>
<name>A0AAP0F726_9MAGN</name>
<keyword evidence="2" id="KW-0677">Repeat</keyword>
<dbReference type="PANTHER" id="PTHR47994">
    <property type="entry name" value="F14D16.11-RELATED"/>
    <property type="match status" value="1"/>
</dbReference>
<dbReference type="PANTHER" id="PTHR47994:SF5">
    <property type="entry name" value="F14D16.11-RELATED"/>
    <property type="match status" value="1"/>
</dbReference>
<keyword evidence="5" id="KW-0804">Transcription</keyword>
<dbReference type="GO" id="GO:0000976">
    <property type="term" value="F:transcription cis-regulatory region binding"/>
    <property type="evidence" value="ECO:0007669"/>
    <property type="project" value="UniProtKB-ARBA"/>
</dbReference>
<keyword evidence="6" id="KW-0539">Nucleus</keyword>
<dbReference type="SMART" id="SM00717">
    <property type="entry name" value="SANT"/>
    <property type="match status" value="1"/>
</dbReference>
<evidence type="ECO:0000256" key="6">
    <source>
        <dbReference type="ARBA" id="ARBA00023242"/>
    </source>
</evidence>
<evidence type="ECO:0000256" key="4">
    <source>
        <dbReference type="ARBA" id="ARBA00023125"/>
    </source>
</evidence>
<evidence type="ECO:0000256" key="7">
    <source>
        <dbReference type="SAM" id="MobiDB-lite"/>
    </source>
</evidence>
<evidence type="ECO:0000313" key="11">
    <source>
        <dbReference type="Proteomes" id="UP001419268"/>
    </source>
</evidence>
<dbReference type="SUPFAM" id="SSF46689">
    <property type="entry name" value="Homeodomain-like"/>
    <property type="match status" value="1"/>
</dbReference>
<feature type="domain" description="Myb-like" evidence="8">
    <location>
        <begin position="1"/>
        <end position="36"/>
    </location>
</feature>
<dbReference type="InterPro" id="IPR015495">
    <property type="entry name" value="Myb_TF_plants"/>
</dbReference>
<evidence type="ECO:0000256" key="5">
    <source>
        <dbReference type="ARBA" id="ARBA00023163"/>
    </source>
</evidence>
<dbReference type="InterPro" id="IPR009057">
    <property type="entry name" value="Homeodomain-like_sf"/>
</dbReference>
<evidence type="ECO:0000259" key="8">
    <source>
        <dbReference type="PROSITE" id="PS50090"/>
    </source>
</evidence>
<protein>
    <recommendedName>
        <fullName evidence="12">MYB transcription factor</fullName>
    </recommendedName>
</protein>
<dbReference type="Pfam" id="PF00249">
    <property type="entry name" value="Myb_DNA-binding"/>
    <property type="match status" value="1"/>
</dbReference>
<organism evidence="10 11">
    <name type="scientific">Stephania cephalantha</name>
    <dbReference type="NCBI Taxonomy" id="152367"/>
    <lineage>
        <taxon>Eukaryota</taxon>
        <taxon>Viridiplantae</taxon>
        <taxon>Streptophyta</taxon>
        <taxon>Embryophyta</taxon>
        <taxon>Tracheophyta</taxon>
        <taxon>Spermatophyta</taxon>
        <taxon>Magnoliopsida</taxon>
        <taxon>Ranunculales</taxon>
        <taxon>Menispermaceae</taxon>
        <taxon>Menispermoideae</taxon>
        <taxon>Cissampelideae</taxon>
        <taxon>Stephania</taxon>
    </lineage>
</organism>
<dbReference type="Proteomes" id="UP001419268">
    <property type="component" value="Unassembled WGS sequence"/>
</dbReference>
<dbReference type="CDD" id="cd00167">
    <property type="entry name" value="SANT"/>
    <property type="match status" value="1"/>
</dbReference>
<reference evidence="10 11" key="1">
    <citation type="submission" date="2024-01" db="EMBL/GenBank/DDBJ databases">
        <title>Genome assemblies of Stephania.</title>
        <authorList>
            <person name="Yang L."/>
        </authorList>
    </citation>
    <scope>NUCLEOTIDE SEQUENCE [LARGE SCALE GENOMIC DNA]</scope>
    <source>
        <strain evidence="10">JXDWG</strain>
        <tissue evidence="10">Leaf</tissue>
    </source>
</reference>
<evidence type="ECO:0000256" key="3">
    <source>
        <dbReference type="ARBA" id="ARBA00023015"/>
    </source>
</evidence>
<dbReference type="InterPro" id="IPR017930">
    <property type="entry name" value="Myb_dom"/>
</dbReference>
<dbReference type="GO" id="GO:0005634">
    <property type="term" value="C:nucleus"/>
    <property type="evidence" value="ECO:0007669"/>
    <property type="project" value="UniProtKB-SubCell"/>
</dbReference>
<keyword evidence="3" id="KW-0805">Transcription regulation</keyword>
<evidence type="ECO:0000256" key="1">
    <source>
        <dbReference type="ARBA" id="ARBA00004123"/>
    </source>
</evidence>
<comment type="caution">
    <text evidence="10">The sequence shown here is derived from an EMBL/GenBank/DDBJ whole genome shotgun (WGS) entry which is preliminary data.</text>
</comment>
<dbReference type="AlphaFoldDB" id="A0AAP0F726"/>
<dbReference type="PROSITE" id="PS50090">
    <property type="entry name" value="MYB_LIKE"/>
    <property type="match status" value="1"/>
</dbReference>
<evidence type="ECO:0000256" key="2">
    <source>
        <dbReference type="ARBA" id="ARBA00022737"/>
    </source>
</evidence>
<keyword evidence="11" id="KW-1185">Reference proteome</keyword>
<proteinExistence type="predicted"/>
<dbReference type="InterPro" id="IPR001005">
    <property type="entry name" value="SANT/Myb"/>
</dbReference>
<evidence type="ECO:0008006" key="12">
    <source>
        <dbReference type="Google" id="ProtNLM"/>
    </source>
</evidence>
<feature type="compositionally biased region" description="Low complexity" evidence="7">
    <location>
        <begin position="79"/>
        <end position="97"/>
    </location>
</feature>
<accession>A0AAP0F726</accession>